<dbReference type="PANTHER" id="PTHR46268:SF6">
    <property type="entry name" value="UNIVERSAL STRESS PROTEIN UP12"/>
    <property type="match status" value="1"/>
</dbReference>
<dbReference type="InterPro" id="IPR006016">
    <property type="entry name" value="UspA"/>
</dbReference>
<dbReference type="RefSeq" id="WP_270152849.1">
    <property type="nucleotide sequence ID" value="NZ_JAPNNL010000003.1"/>
</dbReference>
<evidence type="ECO:0000256" key="1">
    <source>
        <dbReference type="ARBA" id="ARBA00008791"/>
    </source>
</evidence>
<comment type="caution">
    <text evidence="3">The sequence shown here is derived from an EMBL/GenBank/DDBJ whole genome shotgun (WGS) entry which is preliminary data.</text>
</comment>
<dbReference type="EMBL" id="JAPNNL010000003">
    <property type="protein sequence ID" value="MDA0632071.1"/>
    <property type="molecule type" value="Genomic_DNA"/>
</dbReference>
<feature type="domain" description="UspA" evidence="2">
    <location>
        <begin position="140"/>
        <end position="275"/>
    </location>
</feature>
<protein>
    <submittedName>
        <fullName evidence="3">Universal stress protein</fullName>
    </submittedName>
</protein>
<reference evidence="3" key="1">
    <citation type="submission" date="2022-11" db="EMBL/GenBank/DDBJ databases">
        <title>Nonomuraea corallina sp. nov., a new species of the genus Nonomuraea isolated from sea side sediment in Thai sea.</title>
        <authorList>
            <person name="Ngamcharungchit C."/>
            <person name="Matsumoto A."/>
            <person name="Suriyachadkun C."/>
            <person name="Panbangred W."/>
            <person name="Inahashi Y."/>
            <person name="Intra B."/>
        </authorList>
    </citation>
    <scope>NUCLEOTIDE SEQUENCE</scope>
    <source>
        <strain evidence="3">MCN248</strain>
    </source>
</reference>
<dbReference type="PRINTS" id="PR01438">
    <property type="entry name" value="UNVRSLSTRESS"/>
</dbReference>
<dbReference type="PANTHER" id="PTHR46268">
    <property type="entry name" value="STRESS RESPONSE PROTEIN NHAX"/>
    <property type="match status" value="1"/>
</dbReference>
<accession>A0ABT4S4F0</accession>
<evidence type="ECO:0000313" key="4">
    <source>
        <dbReference type="Proteomes" id="UP001144036"/>
    </source>
</evidence>
<dbReference type="Gene3D" id="3.40.50.620">
    <property type="entry name" value="HUPs"/>
    <property type="match status" value="2"/>
</dbReference>
<dbReference type="InterPro" id="IPR006015">
    <property type="entry name" value="Universal_stress_UspA"/>
</dbReference>
<name>A0ABT4S4F0_9ACTN</name>
<evidence type="ECO:0000259" key="2">
    <source>
        <dbReference type="Pfam" id="PF00582"/>
    </source>
</evidence>
<feature type="domain" description="UspA" evidence="2">
    <location>
        <begin position="1"/>
        <end position="131"/>
    </location>
</feature>
<dbReference type="SUPFAM" id="SSF52402">
    <property type="entry name" value="Adenine nucleotide alpha hydrolases-like"/>
    <property type="match status" value="2"/>
</dbReference>
<dbReference type="Pfam" id="PF00582">
    <property type="entry name" value="Usp"/>
    <property type="match status" value="2"/>
</dbReference>
<dbReference type="InterPro" id="IPR014729">
    <property type="entry name" value="Rossmann-like_a/b/a_fold"/>
</dbReference>
<keyword evidence="4" id="KW-1185">Reference proteome</keyword>
<comment type="similarity">
    <text evidence="1">Belongs to the universal stress protein A family.</text>
</comment>
<sequence>MAEQITVGVDGSVPAAAAVEWAAGDARRRGRSLHLLYVAELWPLSLGEVDVEYGGEALRAAAERAREVAPDVAVTTEARRGNAIEQLVIGSSAADSVVLGSRGRGGFTGLLLGSVSTAVAAHAAGTVVVVRGPAETRHGRVVVGYDGSEWSRTAMEYAVGQARARQAGVHVVFSWQEPVLAPYAAAYSGVLDSAFEEQRRRAREAVTPWREANPDVEITDEQVCAHPVAALRDASASADLVVVGSRGMGGFSASVLGSVSRGVLHHVTCPVAVVRPRGERNG</sequence>
<organism evidence="3 4">
    <name type="scientific">Nonomuraea corallina</name>
    <dbReference type="NCBI Taxonomy" id="2989783"/>
    <lineage>
        <taxon>Bacteria</taxon>
        <taxon>Bacillati</taxon>
        <taxon>Actinomycetota</taxon>
        <taxon>Actinomycetes</taxon>
        <taxon>Streptosporangiales</taxon>
        <taxon>Streptosporangiaceae</taxon>
        <taxon>Nonomuraea</taxon>
    </lineage>
</organism>
<dbReference type="Proteomes" id="UP001144036">
    <property type="component" value="Unassembled WGS sequence"/>
</dbReference>
<proteinExistence type="inferred from homology"/>
<gene>
    <name evidence="3" type="ORF">OUY22_01480</name>
</gene>
<evidence type="ECO:0000313" key="3">
    <source>
        <dbReference type="EMBL" id="MDA0632071.1"/>
    </source>
</evidence>